<dbReference type="InterPro" id="IPR000825">
    <property type="entry name" value="SUF_FeS_clus_asmbl_SufBD_core"/>
</dbReference>
<evidence type="ECO:0000313" key="3">
    <source>
        <dbReference type="EMBL" id="TZE82156.1"/>
    </source>
</evidence>
<comment type="similarity">
    <text evidence="1">Belongs to the iron-sulfur cluster assembly SufBD family.</text>
</comment>
<dbReference type="InterPro" id="IPR055346">
    <property type="entry name" value="Fe-S_cluster_assembly_SufBD"/>
</dbReference>
<evidence type="ECO:0000259" key="2">
    <source>
        <dbReference type="Pfam" id="PF01458"/>
    </source>
</evidence>
<dbReference type="EMBL" id="VTPS01000008">
    <property type="protein sequence ID" value="TZE82156.1"/>
    <property type="molecule type" value="Genomic_DNA"/>
</dbReference>
<dbReference type="PANTHER" id="PTHR43575">
    <property type="entry name" value="PROTEIN ABCI7, CHLOROPLASTIC"/>
    <property type="match status" value="1"/>
</dbReference>
<sequence length="371" mass="41495">MAKLVESSLMEKYRETNQKTYSELDMPNWKRLKLDGIVIPEFKNYDKMEIESRDVSVRNIMDVSDDEIGELVQDRAFGVDPKFTAMAGAYFNTGAFIKVPQGFNSKKPVMVNYMSSGDVIIDHNVIIAEPFSSVDIIIGYNGVTEDYSFHNGITMVVAKEGAKINLIKLQRLSDASFNFDSIIGIAGRDSSINWTVIEMGSYKSAVNYTSYMENPGSENMAKGIFFLDGKRGLDMSFKVYHIAPNTVSDIDIRGALKDEAYSVFRGDLDIRRGAKKSKGNEKESVLLLDRSVRSDAIPALKCAEEDVEAGHAASCGELNENTLYYMMSRGLSLDEARMLLVEASFNPVIDVIPDDEIRESVKEAVKRRLIR</sequence>
<evidence type="ECO:0000256" key="1">
    <source>
        <dbReference type="ARBA" id="ARBA00043967"/>
    </source>
</evidence>
<reference evidence="3 4" key="1">
    <citation type="submission" date="2019-08" db="EMBL/GenBank/DDBJ databases">
        <title>Calorimonas adulescens gen. nov., sp. nov., an anaerobic thermophilic bacterium from Sakhalin hot spring.</title>
        <authorList>
            <person name="Khomyakova M.A."/>
            <person name="Merkel A.Y."/>
            <person name="Novikov A."/>
            <person name="Bonch-Osmolovskaya E.A."/>
            <person name="Slobodkin A.I."/>
        </authorList>
    </citation>
    <scope>NUCLEOTIDE SEQUENCE [LARGE SCALE GENOMIC DNA]</scope>
    <source>
        <strain evidence="3 4">A05MB</strain>
    </source>
</reference>
<dbReference type="SUPFAM" id="SSF101960">
    <property type="entry name" value="Stabilizer of iron transporter SufD"/>
    <property type="match status" value="1"/>
</dbReference>
<keyword evidence="4" id="KW-1185">Reference proteome</keyword>
<dbReference type="AlphaFoldDB" id="A0A5D8QE79"/>
<dbReference type="RefSeq" id="WP_149545173.1">
    <property type="nucleotide sequence ID" value="NZ_VTPS01000008.1"/>
</dbReference>
<proteinExistence type="inferred from homology"/>
<dbReference type="Pfam" id="PF01458">
    <property type="entry name" value="SUFBD_core"/>
    <property type="match status" value="1"/>
</dbReference>
<dbReference type="InterPro" id="IPR037284">
    <property type="entry name" value="SUF_FeS_clus_asmbl_SufBD_sf"/>
</dbReference>
<gene>
    <name evidence="3" type="primary">sufD</name>
    <name evidence="3" type="ORF">FWJ32_06610</name>
</gene>
<dbReference type="PANTHER" id="PTHR43575:SF1">
    <property type="entry name" value="PROTEIN ABCI7, CHLOROPLASTIC"/>
    <property type="match status" value="1"/>
</dbReference>
<dbReference type="NCBIfam" id="TIGR01981">
    <property type="entry name" value="sufD"/>
    <property type="match status" value="1"/>
</dbReference>
<comment type="caution">
    <text evidence="3">The sequence shown here is derived from an EMBL/GenBank/DDBJ whole genome shotgun (WGS) entry which is preliminary data.</text>
</comment>
<dbReference type="InterPro" id="IPR011542">
    <property type="entry name" value="SUF_FeS_clus_asmbl_SufD"/>
</dbReference>
<dbReference type="Proteomes" id="UP000322976">
    <property type="component" value="Unassembled WGS sequence"/>
</dbReference>
<dbReference type="GO" id="GO:0016226">
    <property type="term" value="P:iron-sulfur cluster assembly"/>
    <property type="evidence" value="ECO:0007669"/>
    <property type="project" value="InterPro"/>
</dbReference>
<organism evidence="3 4">
    <name type="scientific">Calorimonas adulescens</name>
    <dbReference type="NCBI Taxonomy" id="2606906"/>
    <lineage>
        <taxon>Bacteria</taxon>
        <taxon>Bacillati</taxon>
        <taxon>Bacillota</taxon>
        <taxon>Clostridia</taxon>
        <taxon>Thermoanaerobacterales</taxon>
        <taxon>Thermoanaerobacteraceae</taxon>
        <taxon>Calorimonas</taxon>
    </lineage>
</organism>
<evidence type="ECO:0000313" key="4">
    <source>
        <dbReference type="Proteomes" id="UP000322976"/>
    </source>
</evidence>
<feature type="domain" description="SUF system FeS cluster assembly SufBD core" evidence="2">
    <location>
        <begin position="116"/>
        <end position="343"/>
    </location>
</feature>
<accession>A0A5D8QE79</accession>
<protein>
    <submittedName>
        <fullName evidence="3">Fe-S cluster assembly protein SufD</fullName>
    </submittedName>
</protein>
<name>A0A5D8QE79_9THEO</name>